<comment type="caution">
    <text evidence="4">The sequence shown here is derived from an EMBL/GenBank/DDBJ whole genome shotgun (WGS) entry which is preliminary data.</text>
</comment>
<dbReference type="InterPro" id="IPR013762">
    <property type="entry name" value="Integrase-like_cat_sf"/>
</dbReference>
<dbReference type="SUPFAM" id="SSF56349">
    <property type="entry name" value="DNA breaking-rejoining enzymes"/>
    <property type="match status" value="1"/>
</dbReference>
<organism evidence="4 5">
    <name type="scientific">Gluconobacter oxydans</name>
    <name type="common">Gluconobacter suboxydans</name>
    <dbReference type="NCBI Taxonomy" id="442"/>
    <lineage>
        <taxon>Bacteria</taxon>
        <taxon>Pseudomonadati</taxon>
        <taxon>Pseudomonadota</taxon>
        <taxon>Alphaproteobacteria</taxon>
        <taxon>Acetobacterales</taxon>
        <taxon>Acetobacteraceae</taxon>
        <taxon>Gluconobacter</taxon>
    </lineage>
</organism>
<keyword evidence="2" id="KW-0233">DNA recombination</keyword>
<dbReference type="CDD" id="cd00796">
    <property type="entry name" value="INT_Rci_Hp1_C"/>
    <property type="match status" value="1"/>
</dbReference>
<dbReference type="EMBL" id="LHZG01000162">
    <property type="protein sequence ID" value="KXV18824.1"/>
    <property type="molecule type" value="Genomic_DNA"/>
</dbReference>
<dbReference type="Proteomes" id="UP000075655">
    <property type="component" value="Unassembled WGS sequence"/>
</dbReference>
<dbReference type="PANTHER" id="PTHR30349">
    <property type="entry name" value="PHAGE INTEGRASE-RELATED"/>
    <property type="match status" value="1"/>
</dbReference>
<dbReference type="PANTHER" id="PTHR30349:SF64">
    <property type="entry name" value="PROPHAGE INTEGRASE INTD-RELATED"/>
    <property type="match status" value="1"/>
</dbReference>
<dbReference type="PATRIC" id="fig|442.8.peg.2361"/>
<evidence type="ECO:0000256" key="2">
    <source>
        <dbReference type="ARBA" id="ARBA00023172"/>
    </source>
</evidence>
<name>A0A149RWM3_GLUOY</name>
<keyword evidence="1" id="KW-0229">DNA integration</keyword>
<evidence type="ECO:0000259" key="3">
    <source>
        <dbReference type="PROSITE" id="PS51898"/>
    </source>
</evidence>
<dbReference type="PROSITE" id="PS51898">
    <property type="entry name" value="TYR_RECOMBINASE"/>
    <property type="match status" value="1"/>
</dbReference>
<dbReference type="Pfam" id="PF00589">
    <property type="entry name" value="Phage_integrase"/>
    <property type="match status" value="1"/>
</dbReference>
<dbReference type="GO" id="GO:0003677">
    <property type="term" value="F:DNA binding"/>
    <property type="evidence" value="ECO:0007669"/>
    <property type="project" value="InterPro"/>
</dbReference>
<accession>A0A149RWM3</accession>
<dbReference type="GO" id="GO:0006310">
    <property type="term" value="P:DNA recombination"/>
    <property type="evidence" value="ECO:0007669"/>
    <property type="project" value="UniProtKB-KW"/>
</dbReference>
<evidence type="ECO:0000313" key="4">
    <source>
        <dbReference type="EMBL" id="KXV18824.1"/>
    </source>
</evidence>
<sequence>MPRIRNEKPHLEFRREKWCIVWWVSGKRHRLSTGSADEKRARQALVDFEKALEKHPLKMLMSDAFKRYIESRRGKVSALKRLQEAVMALDRAMGHLRVDQIEQRIWDQYAATRVRKPRRGDDQAIPVAAGTLRREFNVLRATMRRMWKDGYLVRPPEIEPPRDSAPRDRYLTKAEARRLLEACETPHVRAFVAIAVYTGARKGSILALTWDRVNWETGMIDFQEANRPITGKRRSIVPMTRALRAEMEKAREYADGDFVIHWHGKQVPTGLRWSFSKACERAQLTWKPTPHHLKHSVASWFAMDRVPIDQAADWLATDPATLRRVYRKFDPAYLREIADAFEL</sequence>
<evidence type="ECO:0000313" key="5">
    <source>
        <dbReference type="Proteomes" id="UP000075655"/>
    </source>
</evidence>
<gene>
    <name evidence="4" type="ORF">AD934_06875</name>
</gene>
<protein>
    <recommendedName>
        <fullName evidence="3">Tyr recombinase domain-containing protein</fullName>
    </recommendedName>
</protein>
<dbReference type="GO" id="GO:0015074">
    <property type="term" value="P:DNA integration"/>
    <property type="evidence" value="ECO:0007669"/>
    <property type="project" value="UniProtKB-KW"/>
</dbReference>
<dbReference type="InterPro" id="IPR011010">
    <property type="entry name" value="DNA_brk_join_enz"/>
</dbReference>
<proteinExistence type="predicted"/>
<dbReference type="InterPro" id="IPR050090">
    <property type="entry name" value="Tyrosine_recombinase_XerCD"/>
</dbReference>
<dbReference type="AlphaFoldDB" id="A0A149RWM3"/>
<feature type="domain" description="Tyr recombinase" evidence="3">
    <location>
        <begin position="166"/>
        <end position="339"/>
    </location>
</feature>
<dbReference type="RefSeq" id="WP_062501210.1">
    <property type="nucleotide sequence ID" value="NZ_LHZG01000162.1"/>
</dbReference>
<dbReference type="InterPro" id="IPR002104">
    <property type="entry name" value="Integrase_catalytic"/>
</dbReference>
<evidence type="ECO:0000256" key="1">
    <source>
        <dbReference type="ARBA" id="ARBA00022908"/>
    </source>
</evidence>
<reference evidence="4 5" key="1">
    <citation type="submission" date="2015-06" db="EMBL/GenBank/DDBJ databases">
        <title>Improved classification and identification of acetic acid bacteria using matrix-assisted laser desorption/ionization time-of-flight mass spectrometry; Gluconobacter nephelii and Gluconobacter uchimurae are later heterotypic synonyms of Gluconobacter japonicus and Gluconobacter oxydans, respectively.</title>
        <authorList>
            <person name="Li L."/>
            <person name="Cleenwerck I."/>
            <person name="De Vuyst L."/>
            <person name="Vandamme P."/>
        </authorList>
    </citation>
    <scope>NUCLEOTIDE SEQUENCE [LARGE SCALE GENOMIC DNA]</scope>
    <source>
        <strain evidence="4 5">LMG 1676</strain>
    </source>
</reference>
<dbReference type="Gene3D" id="1.10.443.10">
    <property type="entry name" value="Intergrase catalytic core"/>
    <property type="match status" value="1"/>
</dbReference>